<dbReference type="SMART" id="SM00490">
    <property type="entry name" value="HELICc"/>
    <property type="match status" value="1"/>
</dbReference>
<keyword evidence="8" id="KW-0413">Isomerase</keyword>
<dbReference type="GO" id="GO:0003678">
    <property type="term" value="F:DNA helicase activity"/>
    <property type="evidence" value="ECO:0007669"/>
    <property type="project" value="UniProtKB-EC"/>
</dbReference>
<name>A0ABU3R0N1_9GAMM</name>
<evidence type="ECO:0000256" key="6">
    <source>
        <dbReference type="ARBA" id="ARBA00022840"/>
    </source>
</evidence>
<comment type="catalytic activity">
    <reaction evidence="9">
        <text>Couples ATP hydrolysis with the unwinding of duplex DNA by translocating in the 3'-5' direction.</text>
        <dbReference type="EC" id="5.6.2.4"/>
    </reaction>
</comment>
<dbReference type="SUPFAM" id="SSF52540">
    <property type="entry name" value="P-loop containing nucleoside triphosphate hydrolases"/>
    <property type="match status" value="1"/>
</dbReference>
<keyword evidence="5 15" id="KW-0347">Helicase</keyword>
<dbReference type="SMART" id="SM00487">
    <property type="entry name" value="DEXDc"/>
    <property type="match status" value="1"/>
</dbReference>
<dbReference type="InterPro" id="IPR011545">
    <property type="entry name" value="DEAD/DEAH_box_helicase_dom"/>
</dbReference>
<feature type="domain" description="Helicase C-terminal" evidence="14">
    <location>
        <begin position="239"/>
        <end position="391"/>
    </location>
</feature>
<evidence type="ECO:0000256" key="7">
    <source>
        <dbReference type="ARBA" id="ARBA00023125"/>
    </source>
</evidence>
<dbReference type="EC" id="5.6.2.4" evidence="10"/>
<evidence type="ECO:0000256" key="5">
    <source>
        <dbReference type="ARBA" id="ARBA00022806"/>
    </source>
</evidence>
<dbReference type="Gene3D" id="1.10.10.10">
    <property type="entry name" value="Winged helix-like DNA-binding domain superfamily/Winged helix DNA-binding domain"/>
    <property type="match status" value="1"/>
</dbReference>
<evidence type="ECO:0000313" key="16">
    <source>
        <dbReference type="Proteomes" id="UP001257914"/>
    </source>
</evidence>
<dbReference type="Proteomes" id="UP001257914">
    <property type="component" value="Unassembled WGS sequence"/>
</dbReference>
<dbReference type="Pfam" id="PF16124">
    <property type="entry name" value="RecQ_Zn_bind"/>
    <property type="match status" value="1"/>
</dbReference>
<comment type="similarity">
    <text evidence="1">Belongs to the helicase family. RecQ subfamily.</text>
</comment>
<evidence type="ECO:0000256" key="12">
    <source>
        <dbReference type="ARBA" id="ARBA00044550"/>
    </source>
</evidence>
<evidence type="ECO:0000256" key="8">
    <source>
        <dbReference type="ARBA" id="ARBA00023235"/>
    </source>
</evidence>
<dbReference type="RefSeq" id="WP_315946709.1">
    <property type="nucleotide sequence ID" value="NZ_JAWCUA010000007.1"/>
</dbReference>
<dbReference type="InterPro" id="IPR027417">
    <property type="entry name" value="P-loop_NTPase"/>
</dbReference>
<evidence type="ECO:0000256" key="4">
    <source>
        <dbReference type="ARBA" id="ARBA00022801"/>
    </source>
</evidence>
<gene>
    <name evidence="15" type="ORF">RT723_08830</name>
</gene>
<evidence type="ECO:0000259" key="13">
    <source>
        <dbReference type="PROSITE" id="PS51192"/>
    </source>
</evidence>
<organism evidence="15 16">
    <name type="scientific">Psychrosphaera aquimarina</name>
    <dbReference type="NCBI Taxonomy" id="2044854"/>
    <lineage>
        <taxon>Bacteria</taxon>
        <taxon>Pseudomonadati</taxon>
        <taxon>Pseudomonadota</taxon>
        <taxon>Gammaproteobacteria</taxon>
        <taxon>Alteromonadales</taxon>
        <taxon>Pseudoalteromonadaceae</taxon>
        <taxon>Psychrosphaera</taxon>
    </lineage>
</organism>
<evidence type="ECO:0000256" key="9">
    <source>
        <dbReference type="ARBA" id="ARBA00034617"/>
    </source>
</evidence>
<dbReference type="PANTHER" id="PTHR13710">
    <property type="entry name" value="DNA HELICASE RECQ FAMILY MEMBER"/>
    <property type="match status" value="1"/>
</dbReference>
<dbReference type="InterPro" id="IPR002464">
    <property type="entry name" value="DNA/RNA_helicase_DEAH_CS"/>
</dbReference>
<dbReference type="EMBL" id="JAWCUA010000007">
    <property type="protein sequence ID" value="MDU0113099.1"/>
    <property type="molecule type" value="Genomic_DNA"/>
</dbReference>
<feature type="domain" description="Helicase ATP-binding" evidence="13">
    <location>
        <begin position="27"/>
        <end position="195"/>
    </location>
</feature>
<evidence type="ECO:0000256" key="1">
    <source>
        <dbReference type="ARBA" id="ARBA00005446"/>
    </source>
</evidence>
<dbReference type="PROSITE" id="PS51194">
    <property type="entry name" value="HELICASE_CTER"/>
    <property type="match status" value="1"/>
</dbReference>
<keyword evidence="6" id="KW-0067">ATP-binding</keyword>
<accession>A0ABU3R0N1</accession>
<evidence type="ECO:0000256" key="11">
    <source>
        <dbReference type="ARBA" id="ARBA00044535"/>
    </source>
</evidence>
<evidence type="ECO:0000313" key="15">
    <source>
        <dbReference type="EMBL" id="MDU0113099.1"/>
    </source>
</evidence>
<reference evidence="15 16" key="1">
    <citation type="submission" date="2023-10" db="EMBL/GenBank/DDBJ databases">
        <title>Psychrosphaera aquimaarina strain SW33 isolated from seawater.</title>
        <authorList>
            <person name="Bayburt H."/>
            <person name="Kim J.M."/>
            <person name="Choi B.J."/>
            <person name="Jeon C.O."/>
        </authorList>
    </citation>
    <scope>NUCLEOTIDE SEQUENCE [LARGE SCALE GENOMIC DNA]</scope>
    <source>
        <strain evidence="15 16">KCTC 52743</strain>
    </source>
</reference>
<dbReference type="PROSITE" id="PS00690">
    <property type="entry name" value="DEAH_ATP_HELICASE"/>
    <property type="match status" value="1"/>
</dbReference>
<comment type="caution">
    <text evidence="15">The sequence shown here is derived from an EMBL/GenBank/DDBJ whole genome shotgun (WGS) entry which is preliminary data.</text>
</comment>
<dbReference type="Gene3D" id="3.40.50.300">
    <property type="entry name" value="P-loop containing nucleotide triphosphate hydrolases"/>
    <property type="match status" value="2"/>
</dbReference>
<sequence>MNPTSIKQTLQQYFGFSDFRLGQEPVINAIVSGRSSAAIFPTGSGKSLCYQLPALHMPNLTLVISPLLALMQDQISFLNSKNIPAASIDSSLSRDQVNQIMQEVRSGQIKILMVAVERLKNERFRHFLQSISISLLVVDEAHCISEWGHNFRPDYLKLPQYQRDFNIPQTLLLTATATPQVIQDMASKFNIAPQDVTATGFYRPNLDIGVAAVSDKNKLFYLENWLLHEARYKPAFKHNIRDKKDKTAQIDPTIVYVTLQQTAELVAASLAKAGFNVKAYHAGMNSDVRQDTQANFMAGNVDIIVATIAFGMGIDKSNIRHVVHFDLPKSIENYSQEIGRAGRDGEKSDCLVIVNRDNISVLENFIYGDTPEYSGIEHVLQDINQNKQNGKWECQLYTLSMESNIRQLPLKTLLVYLEIQGLVQPMYSYFAEYKFKLLVDEAALLSNFNDERLRFVQAILRYSQRAKTWWTADIDGICQQYLTDNANTDRSRVIKALEYFDEKGWIELQAKQITEVYRVNVEQINISQQAQDLAQYFEQKQQAEVARIHNMLQLFEQNLCLTHQLASYFGDVNVPARCGHCSVCSGHKIVIPAPAEKPVIEAQQLMAASHEFVTRYQTAYAKTPSSVLTTRFLCGITAPVFTKLKARSISGFAQFAEYPYSLINQHLQNNISHT</sequence>
<dbReference type="PANTHER" id="PTHR13710:SF105">
    <property type="entry name" value="ATP-DEPENDENT DNA HELICASE Q1"/>
    <property type="match status" value="1"/>
</dbReference>
<dbReference type="InterPro" id="IPR001650">
    <property type="entry name" value="Helicase_C-like"/>
</dbReference>
<keyword evidence="16" id="KW-1185">Reference proteome</keyword>
<evidence type="ECO:0000259" key="14">
    <source>
        <dbReference type="PROSITE" id="PS51194"/>
    </source>
</evidence>
<evidence type="ECO:0000256" key="2">
    <source>
        <dbReference type="ARBA" id="ARBA00022723"/>
    </source>
</evidence>
<dbReference type="Pfam" id="PF00271">
    <property type="entry name" value="Helicase_C"/>
    <property type="match status" value="1"/>
</dbReference>
<dbReference type="PROSITE" id="PS51192">
    <property type="entry name" value="HELICASE_ATP_BIND_1"/>
    <property type="match status" value="1"/>
</dbReference>
<proteinExistence type="inferred from homology"/>
<dbReference type="Pfam" id="PF00270">
    <property type="entry name" value="DEAD"/>
    <property type="match status" value="1"/>
</dbReference>
<dbReference type="NCBIfam" id="TIGR00614">
    <property type="entry name" value="recQ_fam"/>
    <property type="match status" value="1"/>
</dbReference>
<keyword evidence="3" id="KW-0547">Nucleotide-binding</keyword>
<evidence type="ECO:0000256" key="10">
    <source>
        <dbReference type="ARBA" id="ARBA00034808"/>
    </source>
</evidence>
<protein>
    <recommendedName>
        <fullName evidence="11">ATP-dependent DNA helicase RecQ</fullName>
        <ecNumber evidence="10">5.6.2.4</ecNumber>
    </recommendedName>
    <alternativeName>
        <fullName evidence="12">DNA 3'-5' helicase RecQ</fullName>
    </alternativeName>
</protein>
<dbReference type="InterPro" id="IPR032284">
    <property type="entry name" value="RecQ_Zn-bd"/>
</dbReference>
<dbReference type="CDD" id="cd18018">
    <property type="entry name" value="DEXHc_RecQ4-like"/>
    <property type="match status" value="1"/>
</dbReference>
<keyword evidence="2" id="KW-0479">Metal-binding</keyword>
<evidence type="ECO:0000256" key="3">
    <source>
        <dbReference type="ARBA" id="ARBA00022741"/>
    </source>
</evidence>
<dbReference type="InterPro" id="IPR036388">
    <property type="entry name" value="WH-like_DNA-bd_sf"/>
</dbReference>
<keyword evidence="4 15" id="KW-0378">Hydrolase</keyword>
<dbReference type="InterPro" id="IPR014001">
    <property type="entry name" value="Helicase_ATP-bd"/>
</dbReference>
<keyword evidence="7" id="KW-0238">DNA-binding</keyword>
<dbReference type="GO" id="GO:0016787">
    <property type="term" value="F:hydrolase activity"/>
    <property type="evidence" value="ECO:0007669"/>
    <property type="project" value="UniProtKB-KW"/>
</dbReference>
<dbReference type="InterPro" id="IPR004589">
    <property type="entry name" value="DNA_helicase_ATP-dep_RecQ"/>
</dbReference>